<dbReference type="SUPFAM" id="SSF48403">
    <property type="entry name" value="Ankyrin repeat"/>
    <property type="match status" value="1"/>
</dbReference>
<dbReference type="PROSITE" id="PS50297">
    <property type="entry name" value="ANK_REP_REGION"/>
    <property type="match status" value="1"/>
</dbReference>
<evidence type="ECO:0008006" key="4">
    <source>
        <dbReference type="Google" id="ProtNLM"/>
    </source>
</evidence>
<dbReference type="PANTHER" id="PTHR46586:SF3">
    <property type="entry name" value="ANKYRIN REPEAT-CONTAINING PROTEIN"/>
    <property type="match status" value="1"/>
</dbReference>
<protein>
    <recommendedName>
        <fullName evidence="4">Ankyrin repeat domain-containing protein</fullName>
    </recommendedName>
</protein>
<organism evidence="2 3">
    <name type="scientific">Edaphochlamys debaryana</name>
    <dbReference type="NCBI Taxonomy" id="47281"/>
    <lineage>
        <taxon>Eukaryota</taxon>
        <taxon>Viridiplantae</taxon>
        <taxon>Chlorophyta</taxon>
        <taxon>core chlorophytes</taxon>
        <taxon>Chlorophyceae</taxon>
        <taxon>CS clade</taxon>
        <taxon>Chlamydomonadales</taxon>
        <taxon>Chlamydomonadales incertae sedis</taxon>
        <taxon>Edaphochlamys</taxon>
    </lineage>
</organism>
<feature type="repeat" description="ANK" evidence="1">
    <location>
        <begin position="271"/>
        <end position="303"/>
    </location>
</feature>
<dbReference type="PANTHER" id="PTHR46586">
    <property type="entry name" value="ANKYRIN REPEAT-CONTAINING PROTEIN"/>
    <property type="match status" value="1"/>
</dbReference>
<dbReference type="Pfam" id="PF00023">
    <property type="entry name" value="Ank"/>
    <property type="match status" value="1"/>
</dbReference>
<gene>
    <name evidence="2" type="ORF">HYH03_009600</name>
</gene>
<evidence type="ECO:0000313" key="2">
    <source>
        <dbReference type="EMBL" id="KAG2492109.1"/>
    </source>
</evidence>
<evidence type="ECO:0000256" key="1">
    <source>
        <dbReference type="PROSITE-ProRule" id="PRU00023"/>
    </source>
</evidence>
<keyword evidence="1" id="KW-0040">ANK repeat</keyword>
<dbReference type="InterPro" id="IPR002110">
    <property type="entry name" value="Ankyrin_rpt"/>
</dbReference>
<dbReference type="Gene3D" id="1.25.40.20">
    <property type="entry name" value="Ankyrin repeat-containing domain"/>
    <property type="match status" value="1"/>
</dbReference>
<evidence type="ECO:0000313" key="3">
    <source>
        <dbReference type="Proteomes" id="UP000612055"/>
    </source>
</evidence>
<keyword evidence="3" id="KW-1185">Reference proteome</keyword>
<reference evidence="2" key="1">
    <citation type="journal article" date="2020" name="bioRxiv">
        <title>Comparative genomics of Chlamydomonas.</title>
        <authorList>
            <person name="Craig R.J."/>
            <person name="Hasan A.R."/>
            <person name="Ness R.W."/>
            <person name="Keightley P.D."/>
        </authorList>
    </citation>
    <scope>NUCLEOTIDE SEQUENCE</scope>
    <source>
        <strain evidence="2">CCAP 11/70</strain>
    </source>
</reference>
<dbReference type="Proteomes" id="UP000612055">
    <property type="component" value="Unassembled WGS sequence"/>
</dbReference>
<name>A0A835Y6X0_9CHLO</name>
<dbReference type="InterPro" id="IPR036770">
    <property type="entry name" value="Ankyrin_rpt-contain_sf"/>
</dbReference>
<dbReference type="InterPro" id="IPR052050">
    <property type="entry name" value="SecEffector_AnkRepeat"/>
</dbReference>
<sequence length="530" mass="55343">MAPPSDPVADVWRSPELLGCVASFLDPCHAAWSFIHVSKAAAAAAYGDSVRQQPVSRTVSLPWALNSGLLATLAGRIHARAMCYRLTRQQRSELLCRCAAADCSRESLAGAVVAAGLSPPPQEVLIAAAAAGRLAMCRWLVEGLGCPGLVRLACLCLISAAGPGPGVVEEARAWLAPAAREGWSEEQEAKAASGDVGPVMVFVVGWRPGDGSPLHHPWSAALGRAITRRELEQAPLRWPSSRLLPVDPEFYSGPQGPLAVARLTQLEPRAYSSSALLSAAEAGHAEAVRFLLSRGARPDRIDGTLPDSAAACGGHIGVLQALHEAGCISDPFSCFLAGLYKGSLPVVEWLVEAFGARALCEAGITLQSAARSGSVQLLRALPGLLDSAAPGWVRYRGLAWAPAAASGCEEAVEWLARDCAAPEGHMGYREAASYGDLRMVQRLRRLGCRYGARDAEALAEAARRVPASATALPWLAEPGCPASWEAAAAEAREGAGAAAAEAGAREGARAQAEAEDACGVRDMRCCCAIC</sequence>
<comment type="caution">
    <text evidence="2">The sequence shown here is derived from an EMBL/GenBank/DDBJ whole genome shotgun (WGS) entry which is preliminary data.</text>
</comment>
<dbReference type="AlphaFoldDB" id="A0A835Y6X0"/>
<proteinExistence type="predicted"/>
<dbReference type="EMBL" id="JAEHOE010000047">
    <property type="protein sequence ID" value="KAG2492109.1"/>
    <property type="molecule type" value="Genomic_DNA"/>
</dbReference>
<dbReference type="PROSITE" id="PS50088">
    <property type="entry name" value="ANK_REPEAT"/>
    <property type="match status" value="1"/>
</dbReference>
<accession>A0A835Y6X0</accession>